<accession>A0ABM3J3S4</accession>
<dbReference type="Gene3D" id="2.60.40.640">
    <property type="match status" value="2"/>
</dbReference>
<dbReference type="InterPro" id="IPR014752">
    <property type="entry name" value="Arrestin-like_C"/>
</dbReference>
<evidence type="ECO:0000256" key="2">
    <source>
        <dbReference type="ARBA" id="ARBA00022606"/>
    </source>
</evidence>
<name>A0ABM3J3S4_BACDO</name>
<dbReference type="Pfam" id="PF00339">
    <property type="entry name" value="Arrestin_N"/>
    <property type="match status" value="1"/>
</dbReference>
<evidence type="ECO:0000313" key="5">
    <source>
        <dbReference type="RefSeq" id="XP_049303862.1"/>
    </source>
</evidence>
<keyword evidence="4" id="KW-1185">Reference proteome</keyword>
<dbReference type="PANTHER" id="PTHR11188">
    <property type="entry name" value="ARRESTIN DOMAIN CONTAINING PROTEIN"/>
    <property type="match status" value="1"/>
</dbReference>
<dbReference type="SMART" id="SM01017">
    <property type="entry name" value="Arrestin_C"/>
    <property type="match status" value="1"/>
</dbReference>
<evidence type="ECO:0000259" key="3">
    <source>
        <dbReference type="SMART" id="SM01017"/>
    </source>
</evidence>
<dbReference type="InterPro" id="IPR011022">
    <property type="entry name" value="Arrestin_C-like"/>
</dbReference>
<organism evidence="4 5">
    <name type="scientific">Bactrocera dorsalis</name>
    <name type="common">Oriental fruit fly</name>
    <name type="synonym">Dacus dorsalis</name>
    <dbReference type="NCBI Taxonomy" id="27457"/>
    <lineage>
        <taxon>Eukaryota</taxon>
        <taxon>Metazoa</taxon>
        <taxon>Ecdysozoa</taxon>
        <taxon>Arthropoda</taxon>
        <taxon>Hexapoda</taxon>
        <taxon>Insecta</taxon>
        <taxon>Pterygota</taxon>
        <taxon>Neoptera</taxon>
        <taxon>Endopterygota</taxon>
        <taxon>Diptera</taxon>
        <taxon>Brachycera</taxon>
        <taxon>Muscomorpha</taxon>
        <taxon>Tephritoidea</taxon>
        <taxon>Tephritidae</taxon>
        <taxon>Bactrocera</taxon>
        <taxon>Bactrocera</taxon>
    </lineage>
</organism>
<reference evidence="5" key="2">
    <citation type="submission" date="2025-08" db="UniProtKB">
        <authorList>
            <consortium name="RefSeq"/>
        </authorList>
    </citation>
    <scope>IDENTIFICATION</scope>
    <source>
        <tissue evidence="5">Adult</tissue>
    </source>
</reference>
<dbReference type="RefSeq" id="XP_049303862.1">
    <property type="nucleotide sequence ID" value="XM_049447905.1"/>
</dbReference>
<evidence type="ECO:0000313" key="4">
    <source>
        <dbReference type="Proteomes" id="UP001652620"/>
    </source>
</evidence>
<dbReference type="Proteomes" id="UP001652620">
    <property type="component" value="Chromosome 2"/>
</dbReference>
<proteinExistence type="inferred from homology"/>
<dbReference type="Pfam" id="PF02752">
    <property type="entry name" value="Arrestin_C"/>
    <property type="match status" value="1"/>
</dbReference>
<dbReference type="SUPFAM" id="SSF81296">
    <property type="entry name" value="E set domains"/>
    <property type="match status" value="2"/>
</dbReference>
<protein>
    <submittedName>
        <fullName evidence="5">Arrestin domain-containing protein 5 isoform X1</fullName>
    </submittedName>
</protein>
<keyword evidence="2" id="KW-0716">Sensory transduction</keyword>
<comment type="similarity">
    <text evidence="1">Belongs to the arrestin family.</text>
</comment>
<evidence type="ECO:0000256" key="1">
    <source>
        <dbReference type="ARBA" id="ARBA00005298"/>
    </source>
</evidence>
<dbReference type="PANTHER" id="PTHR11188:SF167">
    <property type="entry name" value="ARRESTIN C-TERMINAL-LIKE DOMAIN-CONTAINING PROTEIN-RELATED"/>
    <property type="match status" value="1"/>
</dbReference>
<feature type="domain" description="Arrestin C-terminal-like" evidence="3">
    <location>
        <begin position="192"/>
        <end position="327"/>
    </location>
</feature>
<dbReference type="GeneID" id="105230300"/>
<dbReference type="InterPro" id="IPR011021">
    <property type="entry name" value="Arrestin-like_N"/>
</dbReference>
<sequence>MPTCEFTFDRDTAVYVCGEKLSGSLAVAFTKERLLEDIRIDFSGKATVSWVDTMARFPKLYSAEETYMEMETVVFQGGLLKPNTYNYRFNYLIPDICPTTCTTDIGRIYYELSLILSFLDKTHDKKETRKFTHEILVVQVFNIDKVPNALVSYKVLVQLTEIYSKTMVPIQNPMQLPVIRNDEIFFCCWPCSAGPISIHLKTASGAYIPGNTINFSIEVNNMSKRCEFRTHITASFMQVYKFTTQVPRRRTRYISYILNSVEHRIIVKTDDIASLDEKFVVPPLPPSTQGTHIISIKYELRLETRISYITQTTSDLTLPILIGTSADITPEHTVSPSAVYIKYYCIIYS</sequence>
<dbReference type="InterPro" id="IPR014756">
    <property type="entry name" value="Ig_E-set"/>
</dbReference>
<reference evidence="4" key="1">
    <citation type="submission" date="2025-05" db="UniProtKB">
        <authorList>
            <consortium name="RefSeq"/>
        </authorList>
    </citation>
    <scope>NUCLEOTIDE SEQUENCE [LARGE SCALE GENOMIC DNA]</scope>
</reference>
<dbReference type="InterPro" id="IPR050357">
    <property type="entry name" value="Arrestin_domain-protein"/>
</dbReference>
<gene>
    <name evidence="5" type="primary">LOC105230300</name>
</gene>